<proteinExistence type="predicted"/>
<name>A0A0P9D4Z3_9CHLR</name>
<dbReference type="EMBL" id="LJCR01000383">
    <property type="protein sequence ID" value="KPV52953.1"/>
    <property type="molecule type" value="Genomic_DNA"/>
</dbReference>
<comment type="caution">
    <text evidence="1">The sequence shown here is derived from an EMBL/GenBank/DDBJ whole genome shotgun (WGS) entry which is preliminary data.</text>
</comment>
<protein>
    <submittedName>
        <fullName evidence="1">Uncharacterized protein</fullName>
    </submittedName>
</protein>
<dbReference type="Proteomes" id="UP000050509">
    <property type="component" value="Unassembled WGS sequence"/>
</dbReference>
<keyword evidence="2" id="KW-1185">Reference proteome</keyword>
<sequence length="258" mass="27447">MSNSTTELALRKLVKALRTRAQTDAVSAASGAVSHLENSIDDSVAAHAAQTQHVHGVGDYYVAKSSSPTQFPNWADIQNKPDFLADPISTEPDDDEHLTPFIDFAWLPVADSGETASDKLVRADDPRLSDRPQTMNTAEPIGAGLYVCVFDDGGVARITAAHANDTNHAAMAFIIDSVGYHEDADAYFDGVNAIAQLTTTPAAADVGKTVFLSTTPGYVSLTPPSDPGQLLQPVGRIIKVVSGTTVEVLTVFETQFYL</sequence>
<evidence type="ECO:0000313" key="1">
    <source>
        <dbReference type="EMBL" id="KPV52953.1"/>
    </source>
</evidence>
<accession>A0A0P9D4Z3</accession>
<dbReference type="PATRIC" id="fig|186479.3.peg.7917"/>
<evidence type="ECO:0000313" key="2">
    <source>
        <dbReference type="Proteomes" id="UP000050509"/>
    </source>
</evidence>
<dbReference type="AlphaFoldDB" id="A0A0P9D4Z3"/>
<reference evidence="1 2" key="1">
    <citation type="submission" date="2015-09" db="EMBL/GenBank/DDBJ databases">
        <title>Draft genome sequence of Kouleothrix aurantiaca JCM 19913.</title>
        <authorList>
            <person name="Hemp J."/>
        </authorList>
    </citation>
    <scope>NUCLEOTIDE SEQUENCE [LARGE SCALE GENOMIC DNA]</scope>
    <source>
        <strain evidence="1 2">COM-B</strain>
    </source>
</reference>
<organism evidence="1 2">
    <name type="scientific">Kouleothrix aurantiaca</name>
    <dbReference type="NCBI Taxonomy" id="186479"/>
    <lineage>
        <taxon>Bacteria</taxon>
        <taxon>Bacillati</taxon>
        <taxon>Chloroflexota</taxon>
        <taxon>Chloroflexia</taxon>
        <taxon>Chloroflexales</taxon>
        <taxon>Roseiflexineae</taxon>
        <taxon>Roseiflexaceae</taxon>
        <taxon>Kouleothrix</taxon>
    </lineage>
</organism>
<gene>
    <name evidence="1" type="ORF">SE17_12440</name>
</gene>